<accession>A0ACB7CAY6</accession>
<comment type="caution">
    <text evidence="1">The sequence shown here is derived from an EMBL/GenBank/DDBJ whole genome shotgun (WGS) entry which is preliminary data.</text>
</comment>
<organism evidence="1 2">
    <name type="scientific">Pneumocystis oryctolagi</name>
    <dbReference type="NCBI Taxonomy" id="42067"/>
    <lineage>
        <taxon>Eukaryota</taxon>
        <taxon>Fungi</taxon>
        <taxon>Dikarya</taxon>
        <taxon>Ascomycota</taxon>
        <taxon>Taphrinomycotina</taxon>
        <taxon>Pneumocystomycetes</taxon>
        <taxon>Pneumocystaceae</taxon>
        <taxon>Pneumocystis</taxon>
    </lineage>
</organism>
<evidence type="ECO:0000313" key="2">
    <source>
        <dbReference type="Proteomes" id="UP000768646"/>
    </source>
</evidence>
<dbReference type="Proteomes" id="UP000768646">
    <property type="component" value="Unassembled WGS sequence"/>
</dbReference>
<name>A0ACB7CAY6_9ASCO</name>
<sequence length="258" mass="29951">MELFNRIITKKTCLSRSKAMDIRFNISVIEDWARMDTFQFESQINAKSSKSEHKFFSMYDCLRSHMEPLIQLLQWLQCVTSLDDIQNVQTTVETLNLLTSTQLLYVAKNYRLEVDENKVGKETIEYLSQQEIKQTSVQKEFLKKIKNKYTNHPSNTPKSLCSKKSEHSDLLMDAALMLPFTLPNNVDMLATYDSKIAETDIKKQKHFIPVIPSDFMDILNKRTNDNNNNNESQQTKTSYSEELNNEILNDKAAENNVS</sequence>
<keyword evidence="2" id="KW-1185">Reference proteome</keyword>
<evidence type="ECO:0000313" key="1">
    <source>
        <dbReference type="EMBL" id="KAG4304073.1"/>
    </source>
</evidence>
<reference evidence="1 2" key="1">
    <citation type="journal article" date="2021" name="Commun. Biol.">
        <title>Genomic insights into the host specific adaptation of the Pneumocystis genus.</title>
        <authorList>
            <person name="Cisse O.H."/>
            <person name="Ma L."/>
            <person name="Dekker J.P."/>
            <person name="Khil P.P."/>
            <person name="Youn J.-H."/>
            <person name="Brenchley J.M."/>
            <person name="Blair R."/>
            <person name="Pahar B."/>
            <person name="Chabe M."/>
            <person name="Van Rompay K.K.A."/>
            <person name="Keesler R."/>
            <person name="Sukura A."/>
            <person name="Hirsch V."/>
            <person name="Kutty G."/>
            <person name="Liu Y."/>
            <person name="Peng L."/>
            <person name="Chen J."/>
            <person name="Song J."/>
            <person name="Weissenbacher-Lang C."/>
            <person name="Xu J."/>
            <person name="Upham N.S."/>
            <person name="Stajich J.E."/>
            <person name="Cuomo C.A."/>
            <person name="Cushion M.T."/>
            <person name="Kovacs J.A."/>
        </authorList>
    </citation>
    <scope>NUCLEOTIDE SEQUENCE [LARGE SCALE GENOMIC DNA]</scope>
    <source>
        <strain evidence="1 2">RABM</strain>
    </source>
</reference>
<protein>
    <submittedName>
        <fullName evidence="1">Uncharacterized protein</fullName>
    </submittedName>
</protein>
<gene>
    <name evidence="1" type="ORF">PORY_002596</name>
</gene>
<proteinExistence type="predicted"/>
<dbReference type="EMBL" id="JABTEG010000012">
    <property type="protein sequence ID" value="KAG4304073.1"/>
    <property type="molecule type" value="Genomic_DNA"/>
</dbReference>